<accession>A0A5N6TZH3</accession>
<dbReference type="SUPFAM" id="SSF56112">
    <property type="entry name" value="Protein kinase-like (PK-like)"/>
    <property type="match status" value="1"/>
</dbReference>
<dbReference type="InterPro" id="IPR011009">
    <property type="entry name" value="Kinase-like_dom_sf"/>
</dbReference>
<protein>
    <recommendedName>
        <fullName evidence="3">Protein kinase domain-containing protein</fullName>
    </recommendedName>
</protein>
<reference evidence="1 2" key="1">
    <citation type="submission" date="2019-04" db="EMBL/GenBank/DDBJ databases">
        <title>Friends and foes A comparative genomics study of 23 Aspergillus species from section Flavi.</title>
        <authorList>
            <consortium name="DOE Joint Genome Institute"/>
            <person name="Kjaerbolling I."/>
            <person name="Vesth T."/>
            <person name="Frisvad J.C."/>
            <person name="Nybo J.L."/>
            <person name="Theobald S."/>
            <person name="Kildgaard S."/>
            <person name="Isbrandt T."/>
            <person name="Kuo A."/>
            <person name="Sato A."/>
            <person name="Lyhne E.K."/>
            <person name="Kogle M.E."/>
            <person name="Wiebenga A."/>
            <person name="Kun R.S."/>
            <person name="Lubbers R.J."/>
            <person name="Makela M.R."/>
            <person name="Barry K."/>
            <person name="Chovatia M."/>
            <person name="Clum A."/>
            <person name="Daum C."/>
            <person name="Haridas S."/>
            <person name="He G."/>
            <person name="LaButti K."/>
            <person name="Lipzen A."/>
            <person name="Mondo S."/>
            <person name="Riley R."/>
            <person name="Salamov A."/>
            <person name="Simmons B.A."/>
            <person name="Magnuson J.K."/>
            <person name="Henrissat B."/>
            <person name="Mortensen U.H."/>
            <person name="Larsen T.O."/>
            <person name="Devries R.P."/>
            <person name="Grigoriev I.V."/>
            <person name="Machida M."/>
            <person name="Baker S.E."/>
            <person name="Andersen M.R."/>
        </authorList>
    </citation>
    <scope>NUCLEOTIDE SEQUENCE [LARGE SCALE GENOMIC DNA]</scope>
    <source>
        <strain evidence="1 2">IBT 18842</strain>
    </source>
</reference>
<dbReference type="Proteomes" id="UP000325780">
    <property type="component" value="Unassembled WGS sequence"/>
</dbReference>
<evidence type="ECO:0008006" key="3">
    <source>
        <dbReference type="Google" id="ProtNLM"/>
    </source>
</evidence>
<dbReference type="Gene3D" id="1.10.510.10">
    <property type="entry name" value="Transferase(Phosphotransferase) domain 1"/>
    <property type="match status" value="1"/>
</dbReference>
<sequence>MGSVSVPQATNICLSADRWANIAYYRILRLTPNHAPRILYVKHDAMETFIMPKAPSWPSHLERLCSIPDFHKQDWTTMTLDESWIWPWGYTLHVDQFEAHCIPPEFLCSSLPKVNLVEFLPVESMMGDAALPRGRVFRAQYRGVSVVLKVANFAYQVRKMKAECDAYRVLLRNGCTAAPRLLGYVFEEVEARVVGVILEDVTGRRAKWRDLDACLAALGQIHQCKILHNRLNPEDILVTGGGVKFLDFGSSSFEYSPVEGWKQKTASEANLLGYIMARSGSGKKGVAEDDMEMEL</sequence>
<dbReference type="OrthoDB" id="2687876at2759"/>
<gene>
    <name evidence="1" type="ORF">BDV25DRAFT_87812</name>
</gene>
<organism evidence="1 2">
    <name type="scientific">Aspergillus avenaceus</name>
    <dbReference type="NCBI Taxonomy" id="36643"/>
    <lineage>
        <taxon>Eukaryota</taxon>
        <taxon>Fungi</taxon>
        <taxon>Dikarya</taxon>
        <taxon>Ascomycota</taxon>
        <taxon>Pezizomycotina</taxon>
        <taxon>Eurotiomycetes</taxon>
        <taxon>Eurotiomycetidae</taxon>
        <taxon>Eurotiales</taxon>
        <taxon>Aspergillaceae</taxon>
        <taxon>Aspergillus</taxon>
        <taxon>Aspergillus subgen. Circumdati</taxon>
    </lineage>
</organism>
<proteinExistence type="predicted"/>
<dbReference type="EMBL" id="ML742065">
    <property type="protein sequence ID" value="KAE8151740.1"/>
    <property type="molecule type" value="Genomic_DNA"/>
</dbReference>
<dbReference type="PANTHER" id="PTHR37171:SF1">
    <property type="entry name" value="SERINE_THREONINE-PROTEIN KINASE YRZF-RELATED"/>
    <property type="match status" value="1"/>
</dbReference>
<keyword evidence="2" id="KW-1185">Reference proteome</keyword>
<evidence type="ECO:0000313" key="1">
    <source>
        <dbReference type="EMBL" id="KAE8151740.1"/>
    </source>
</evidence>
<dbReference type="InterPro" id="IPR052396">
    <property type="entry name" value="Meiotic_Drive_Suppr_Kinase"/>
</dbReference>
<dbReference type="PANTHER" id="PTHR37171">
    <property type="entry name" value="SERINE/THREONINE-PROTEIN KINASE YRZF-RELATED"/>
    <property type="match status" value="1"/>
</dbReference>
<name>A0A5N6TZH3_ASPAV</name>
<dbReference type="AlphaFoldDB" id="A0A5N6TZH3"/>
<evidence type="ECO:0000313" key="2">
    <source>
        <dbReference type="Proteomes" id="UP000325780"/>
    </source>
</evidence>